<dbReference type="Gene3D" id="2.60.40.4070">
    <property type="match status" value="1"/>
</dbReference>
<feature type="domain" description="Secretion system C-terminal sorting" evidence="1">
    <location>
        <begin position="548"/>
        <end position="624"/>
    </location>
</feature>
<dbReference type="InterPro" id="IPR026444">
    <property type="entry name" value="Secre_tail"/>
</dbReference>
<organism evidence="2">
    <name type="scientific">Caldithrix abyssi</name>
    <dbReference type="NCBI Taxonomy" id="187145"/>
    <lineage>
        <taxon>Bacteria</taxon>
        <taxon>Pseudomonadati</taxon>
        <taxon>Calditrichota</taxon>
        <taxon>Calditrichia</taxon>
        <taxon>Calditrichales</taxon>
        <taxon>Calditrichaceae</taxon>
        <taxon>Caldithrix</taxon>
    </lineage>
</organism>
<comment type="caution">
    <text evidence="2">The sequence shown here is derived from an EMBL/GenBank/DDBJ whole genome shotgun (WGS) entry which is preliminary data.</text>
</comment>
<dbReference type="Proteomes" id="UP000886005">
    <property type="component" value="Unassembled WGS sequence"/>
</dbReference>
<evidence type="ECO:0000259" key="1">
    <source>
        <dbReference type="Pfam" id="PF18962"/>
    </source>
</evidence>
<dbReference type="AlphaFoldDB" id="A0A7V1PTS1"/>
<reference evidence="2" key="1">
    <citation type="journal article" date="2020" name="mSystems">
        <title>Genome- and Community-Level Interaction Insights into Carbon Utilization and Element Cycling Functions of Hydrothermarchaeota in Hydrothermal Sediment.</title>
        <authorList>
            <person name="Zhou Z."/>
            <person name="Liu Y."/>
            <person name="Xu W."/>
            <person name="Pan J."/>
            <person name="Luo Z.H."/>
            <person name="Li M."/>
        </authorList>
    </citation>
    <scope>NUCLEOTIDE SEQUENCE [LARGE SCALE GENOMIC DNA]</scope>
    <source>
        <strain evidence="2">HyVt-456</strain>
    </source>
</reference>
<accession>A0A7V1PTS1</accession>
<dbReference type="Pfam" id="PF18962">
    <property type="entry name" value="Por_Secre_tail"/>
    <property type="match status" value="1"/>
</dbReference>
<protein>
    <submittedName>
        <fullName evidence="2">T9SS type A sorting domain-containing protein</fullName>
    </submittedName>
</protein>
<gene>
    <name evidence="2" type="ORF">ENJ10_03525</name>
</gene>
<evidence type="ECO:0000313" key="2">
    <source>
        <dbReference type="EMBL" id="HED09735.1"/>
    </source>
</evidence>
<sequence length="627" mass="70695">MRIILISFLFFIIPVLHAGEIPDYYVDVQGVRQQGHPVFFLKHSSVYEQRAWQSSAINRFNASVDIYDSRTSSYALYYNSYLMDYGNGRVGDYFGNIAFWNDDTLRWIRVGEDINTDNWYYARRFNGEVDWGMPADYDLPQIHISPNDPTRVYLQNFISADSGYTFEPGDGVAGYLGEAPGYPHIRYASDYEGRALVSGDSGSTWMVSDSIYNWSNSTLIFDADKKHVYAPFSIYDSGPLLYRSDSLGLPGSWRETAAWSPIITTGSLPETPLIVKAGTTPGVLFAAYHRALLKSEDFGESFTVLYRHDSRISGMEALGDSLYFTDAYRFFSFINGDTTLIHSRDISGLVNFFPMNLGDRWVYRKVTAGQQGNDTTYVDVTITGDQQINGHTYMIQYSMDGSETRYLRRDSRSARIYEYFPDTEKENVWLDLSTAPNDSAHGYYPLNDPAAGIKEFRQKGEALKTVFDSDRERVVRQYTTLVDESEINSQLAWGIGMISRSSGQQQGASSLQLTGAVIDGKLYGDTTVITNLNKRNSTPLGFRLYANYPNPFNPSTTIRYSLPAAQKVKLVVYDVNGRLLQTLVDSQQAAGSHSVTFDATNLSSGVYYYKLTNENGQTKSQKMILLK</sequence>
<name>A0A7V1PTS1_CALAY</name>
<proteinExistence type="predicted"/>
<dbReference type="NCBIfam" id="TIGR04183">
    <property type="entry name" value="Por_Secre_tail"/>
    <property type="match status" value="1"/>
</dbReference>
<dbReference type="SUPFAM" id="SSF110296">
    <property type="entry name" value="Oligoxyloglucan reducing end-specific cellobiohydrolase"/>
    <property type="match status" value="1"/>
</dbReference>
<dbReference type="EMBL" id="DRLD01000096">
    <property type="protein sequence ID" value="HED09735.1"/>
    <property type="molecule type" value="Genomic_DNA"/>
</dbReference>